<evidence type="ECO:0008006" key="3">
    <source>
        <dbReference type="Google" id="ProtNLM"/>
    </source>
</evidence>
<sequence length="672" mass="69606">MPADEDRACGELLDPEQGPAELPGPRAGEPDHPEDLAAADGQRDAPQVLAPQLLGPEELGVLRRGLVGPAARQLDLLAGDQAGQVRLGDVLEVVDRVHPPVAQHRDRVGQLEHLAQVVGDEDEGGAPRPQVADELEQLGPLAVGQRGGGLIEDDQLRAAVHGADDVQLAGVDRAELADRGAWVDLEAVRRELLGGVVVDPRPVDQAPAGRQDAGEDVLGDGEVGERVLVLGDQPDAELLAGEDVQRAQVAALEQDLTGGGRVDAGDDVHQGRLARAVAAEQGVDLAGVDDEVRVRQCAGGPEHLRDSADLQQYVSHGSLLPPGAGRHGDGRHPIGSLARVAPDQGVVRRGGVDHHGVEHDGRAGLALGEGDLLVEVLALGGEGARGRHSLSLHRVRVQDLGGDAPDTEDVDGDLAVDVAVLDQLEDVTEAVVGNDHHVALGALLLPQVVRPERLDDAEGGGVGRRVDQVDRPAGGLLVGDHVVEGAGGLVGLRGTEHGDQLDVGVLLDHALEALGTVLEHLGDDLAVEVDDDTLGLAVLLGQHLDGLLTCQLARLLGVEEDRDVHLGVVGLVVDHGDRDLGILGPGQHVGDRVTVVRVDDDGGRLDVLDEVVELVVLLGRVRLGDDDLAGVAEQLGGVGDALRHRDVHLLGGVLRGVPDLTLGPAGRAAGGG</sequence>
<evidence type="ECO:0000256" key="1">
    <source>
        <dbReference type="SAM" id="MobiDB-lite"/>
    </source>
</evidence>
<accession>A0A644YUS5</accession>
<dbReference type="AlphaFoldDB" id="A0A644YUS5"/>
<protein>
    <recommendedName>
        <fullName evidence="3">NAD-specific glutamate dehydrogenase</fullName>
    </recommendedName>
</protein>
<proteinExistence type="predicted"/>
<dbReference type="AntiFam" id="ANF00095">
    <property type="entry name" value="Shadow ORF (opposite ABC transporters)"/>
</dbReference>
<gene>
    <name evidence="2" type="ORF">SDC9_78157</name>
</gene>
<evidence type="ECO:0000313" key="2">
    <source>
        <dbReference type="EMBL" id="MPM31601.1"/>
    </source>
</evidence>
<reference evidence="2" key="1">
    <citation type="submission" date="2019-08" db="EMBL/GenBank/DDBJ databases">
        <authorList>
            <person name="Kucharzyk K."/>
            <person name="Murdoch R.W."/>
            <person name="Higgins S."/>
            <person name="Loffler F."/>
        </authorList>
    </citation>
    <scope>NUCLEOTIDE SEQUENCE</scope>
</reference>
<comment type="caution">
    <text evidence="2">The sequence shown here is derived from an EMBL/GenBank/DDBJ whole genome shotgun (WGS) entry which is preliminary data.</text>
</comment>
<organism evidence="2">
    <name type="scientific">bioreactor metagenome</name>
    <dbReference type="NCBI Taxonomy" id="1076179"/>
    <lineage>
        <taxon>unclassified sequences</taxon>
        <taxon>metagenomes</taxon>
        <taxon>ecological metagenomes</taxon>
    </lineage>
</organism>
<dbReference type="EMBL" id="VSSQ01006120">
    <property type="protein sequence ID" value="MPM31601.1"/>
    <property type="molecule type" value="Genomic_DNA"/>
</dbReference>
<feature type="region of interest" description="Disordered" evidence="1">
    <location>
        <begin position="1"/>
        <end position="45"/>
    </location>
</feature>
<name>A0A644YUS5_9ZZZZ</name>